<keyword evidence="5" id="KW-0805">Transcription regulation</keyword>
<dbReference type="EMBL" id="KI397541">
    <property type="protein sequence ID" value="ERM93944.1"/>
    <property type="molecule type" value="Genomic_DNA"/>
</dbReference>
<dbReference type="Proteomes" id="UP000017836">
    <property type="component" value="Unassembled WGS sequence"/>
</dbReference>
<dbReference type="GO" id="GO:0000976">
    <property type="term" value="F:transcription cis-regulatory region binding"/>
    <property type="evidence" value="ECO:0000318"/>
    <property type="project" value="GO_Central"/>
</dbReference>
<accession>W1NFF9</accession>
<evidence type="ECO:0000256" key="1">
    <source>
        <dbReference type="ARBA" id="ARBA00022723"/>
    </source>
</evidence>
<keyword evidence="1" id="KW-0479">Metal-binding</keyword>
<sequence>MALETLNSAITFPYPPHTQAASTSDSDPEAPRSEPWLKRKRTKRTHHRSEEEYLALCLVMLARGGHAFPEPTSNQSEPSLAYKCGVCDKAFSSYQALGGHKASHRKLMGATADPTSAGSSQRTSGANKVHQCSVCNKMFASGQALGGHKRCHWDGGVSGSTDGGSSSITGGIRERETGLFDLNLPAQPESWADFRTYYKGHNGDEEVESPLAVKPRLFY</sequence>
<keyword evidence="6" id="KW-0804">Transcription</keyword>
<dbReference type="HOGENOM" id="CLU_059471_1_2_1"/>
<gene>
    <name evidence="10" type="ORF">AMTR_s00137p00104280</name>
</gene>
<dbReference type="SUPFAM" id="SSF57667">
    <property type="entry name" value="beta-beta-alpha zinc fingers"/>
    <property type="match status" value="1"/>
</dbReference>
<dbReference type="Gene3D" id="3.30.160.60">
    <property type="entry name" value="Classic Zinc Finger"/>
    <property type="match status" value="1"/>
</dbReference>
<evidence type="ECO:0000256" key="6">
    <source>
        <dbReference type="ARBA" id="ARBA00023163"/>
    </source>
</evidence>
<keyword evidence="2" id="KW-0677">Repeat</keyword>
<evidence type="ECO:0000256" key="7">
    <source>
        <dbReference type="PROSITE-ProRule" id="PRU00042"/>
    </source>
</evidence>
<feature type="domain" description="C2H2-type" evidence="9">
    <location>
        <begin position="82"/>
        <end position="104"/>
    </location>
</feature>
<dbReference type="OMA" id="SGWTHEC"/>
<evidence type="ECO:0000259" key="9">
    <source>
        <dbReference type="PROSITE" id="PS50157"/>
    </source>
</evidence>
<evidence type="ECO:0000313" key="10">
    <source>
        <dbReference type="EMBL" id="ERM93944.1"/>
    </source>
</evidence>
<proteinExistence type="predicted"/>
<evidence type="ECO:0000256" key="3">
    <source>
        <dbReference type="ARBA" id="ARBA00022771"/>
    </source>
</evidence>
<feature type="domain" description="C2H2-type" evidence="9">
    <location>
        <begin position="130"/>
        <end position="152"/>
    </location>
</feature>
<dbReference type="GO" id="GO:0003700">
    <property type="term" value="F:DNA-binding transcription factor activity"/>
    <property type="evidence" value="ECO:0000318"/>
    <property type="project" value="GO_Central"/>
</dbReference>
<dbReference type="STRING" id="13333.W1NFF9"/>
<dbReference type="OrthoDB" id="40579at2759"/>
<organism evidence="10 11">
    <name type="scientific">Amborella trichopoda</name>
    <dbReference type="NCBI Taxonomy" id="13333"/>
    <lineage>
        <taxon>Eukaryota</taxon>
        <taxon>Viridiplantae</taxon>
        <taxon>Streptophyta</taxon>
        <taxon>Embryophyta</taxon>
        <taxon>Tracheophyta</taxon>
        <taxon>Spermatophyta</taxon>
        <taxon>Magnoliopsida</taxon>
        <taxon>Amborellales</taxon>
        <taxon>Amborellaceae</taxon>
        <taxon>Amborella</taxon>
    </lineage>
</organism>
<dbReference type="KEGG" id="atr:18421827"/>
<dbReference type="Gramene" id="ERM93944">
    <property type="protein sequence ID" value="ERM93944"/>
    <property type="gene ID" value="AMTR_s00137p00104280"/>
</dbReference>
<keyword evidence="11" id="KW-1185">Reference proteome</keyword>
<evidence type="ECO:0000256" key="8">
    <source>
        <dbReference type="SAM" id="MobiDB-lite"/>
    </source>
</evidence>
<dbReference type="GO" id="GO:0005634">
    <property type="term" value="C:nucleus"/>
    <property type="evidence" value="ECO:0000318"/>
    <property type="project" value="GO_Central"/>
</dbReference>
<evidence type="ECO:0000313" key="11">
    <source>
        <dbReference type="Proteomes" id="UP000017836"/>
    </source>
</evidence>
<evidence type="ECO:0000256" key="2">
    <source>
        <dbReference type="ARBA" id="ARBA00022737"/>
    </source>
</evidence>
<dbReference type="Pfam" id="PF13912">
    <property type="entry name" value="zf-C2H2_6"/>
    <property type="match status" value="2"/>
</dbReference>
<dbReference type="GO" id="GO:0008270">
    <property type="term" value="F:zinc ion binding"/>
    <property type="evidence" value="ECO:0007669"/>
    <property type="project" value="UniProtKB-KW"/>
</dbReference>
<dbReference type="InterPro" id="IPR036236">
    <property type="entry name" value="Znf_C2H2_sf"/>
</dbReference>
<protein>
    <recommendedName>
        <fullName evidence="9">C2H2-type domain-containing protein</fullName>
    </recommendedName>
</protein>
<feature type="region of interest" description="Disordered" evidence="8">
    <location>
        <begin position="1"/>
        <end position="45"/>
    </location>
</feature>
<name>W1NFF9_AMBTC</name>
<dbReference type="eggNOG" id="KOG1721">
    <property type="taxonomic scope" value="Eukaryota"/>
</dbReference>
<dbReference type="AlphaFoldDB" id="W1NFF9"/>
<keyword evidence="3 7" id="KW-0863">Zinc-finger</keyword>
<dbReference type="PROSITE" id="PS00028">
    <property type="entry name" value="ZINC_FINGER_C2H2_1"/>
    <property type="match status" value="2"/>
</dbReference>
<keyword evidence="4" id="KW-0862">Zinc</keyword>
<dbReference type="GO" id="GO:0006355">
    <property type="term" value="P:regulation of DNA-templated transcription"/>
    <property type="evidence" value="ECO:0000318"/>
    <property type="project" value="GO_Central"/>
</dbReference>
<evidence type="ECO:0000256" key="5">
    <source>
        <dbReference type="ARBA" id="ARBA00023015"/>
    </source>
</evidence>
<dbReference type="PANTHER" id="PTHR45988">
    <property type="entry name" value="C2H2 TYPE ZINC FINGER TRANSCRIPTION FACTOR FAMILY-RELATED"/>
    <property type="match status" value="1"/>
</dbReference>
<reference evidence="11" key="1">
    <citation type="journal article" date="2013" name="Science">
        <title>The Amborella genome and the evolution of flowering plants.</title>
        <authorList>
            <consortium name="Amborella Genome Project"/>
        </authorList>
    </citation>
    <scope>NUCLEOTIDE SEQUENCE [LARGE SCALE GENOMIC DNA]</scope>
</reference>
<dbReference type="InterPro" id="IPR013087">
    <property type="entry name" value="Znf_C2H2_type"/>
</dbReference>
<dbReference type="PANTHER" id="PTHR45988:SF1">
    <property type="entry name" value="ZINC FINGER PROTEIN AZF2"/>
    <property type="match status" value="1"/>
</dbReference>
<dbReference type="PROSITE" id="PS50157">
    <property type="entry name" value="ZINC_FINGER_C2H2_2"/>
    <property type="match status" value="2"/>
</dbReference>
<evidence type="ECO:0000256" key="4">
    <source>
        <dbReference type="ARBA" id="ARBA00022833"/>
    </source>
</evidence>
<feature type="compositionally biased region" description="Polar residues" evidence="8">
    <location>
        <begin position="1"/>
        <end position="10"/>
    </location>
</feature>
<dbReference type="InterPro" id="IPR044653">
    <property type="entry name" value="AZF1/2/3-like"/>
</dbReference>
<dbReference type="SMART" id="SM00355">
    <property type="entry name" value="ZnF_C2H2"/>
    <property type="match status" value="2"/>
</dbReference>